<keyword evidence="2" id="KW-0326">Glycosidase</keyword>
<keyword evidence="2" id="KW-0378">Hydrolase</keyword>
<feature type="domain" description="Fibronectin type-III" evidence="6">
    <location>
        <begin position="331"/>
        <end position="422"/>
    </location>
</feature>
<dbReference type="CDD" id="cd00063">
    <property type="entry name" value="FN3"/>
    <property type="match status" value="2"/>
</dbReference>
<dbReference type="Gene3D" id="2.60.40.10">
    <property type="entry name" value="Immunoglobulins"/>
    <property type="match status" value="4"/>
</dbReference>
<protein>
    <recommendedName>
        <fullName evidence="6">Fibronectin type-III domain-containing protein</fullName>
    </recommendedName>
</protein>
<evidence type="ECO:0000259" key="6">
    <source>
        <dbReference type="PROSITE" id="PS50853"/>
    </source>
</evidence>
<evidence type="ECO:0000313" key="7">
    <source>
        <dbReference type="EMBL" id="GAA1530494.1"/>
    </source>
</evidence>
<evidence type="ECO:0000256" key="3">
    <source>
        <dbReference type="ARBA" id="ARBA00023326"/>
    </source>
</evidence>
<feature type="compositionally biased region" description="Low complexity" evidence="4">
    <location>
        <begin position="66"/>
        <end position="116"/>
    </location>
</feature>
<gene>
    <name evidence="7" type="ORF">GCM10009827_055130</name>
</gene>
<dbReference type="Pfam" id="PF00041">
    <property type="entry name" value="fn3"/>
    <property type="match status" value="3"/>
</dbReference>
<keyword evidence="3" id="KW-0624">Polysaccharide degradation</keyword>
<accession>A0ABN2AYW7</accession>
<dbReference type="SUPFAM" id="SSF49265">
    <property type="entry name" value="Fibronectin type III"/>
    <property type="match status" value="2"/>
</dbReference>
<feature type="compositionally biased region" description="Low complexity" evidence="4">
    <location>
        <begin position="136"/>
        <end position="150"/>
    </location>
</feature>
<keyword evidence="8" id="KW-1185">Reference proteome</keyword>
<feature type="transmembrane region" description="Helical" evidence="5">
    <location>
        <begin position="36"/>
        <end position="60"/>
    </location>
</feature>
<keyword evidence="5" id="KW-1133">Transmembrane helix</keyword>
<keyword evidence="5" id="KW-0472">Membrane</keyword>
<proteinExistence type="predicted"/>
<dbReference type="PROSITE" id="PS50853">
    <property type="entry name" value="FN3"/>
    <property type="match status" value="4"/>
</dbReference>
<keyword evidence="1" id="KW-0677">Repeat</keyword>
<feature type="domain" description="Fibronectin type-III" evidence="6">
    <location>
        <begin position="233"/>
        <end position="329"/>
    </location>
</feature>
<dbReference type="SMART" id="SM00060">
    <property type="entry name" value="FN3"/>
    <property type="match status" value="4"/>
</dbReference>
<feature type="compositionally biased region" description="Low complexity" evidence="4">
    <location>
        <begin position="158"/>
        <end position="184"/>
    </location>
</feature>
<dbReference type="InterPro" id="IPR013783">
    <property type="entry name" value="Ig-like_fold"/>
</dbReference>
<evidence type="ECO:0000256" key="4">
    <source>
        <dbReference type="SAM" id="MobiDB-lite"/>
    </source>
</evidence>
<sequence>MRGVTVVVTGDGMRAQSGLTSSAAGRRGPGRRRARTGLALVTAGLVGLVVTGGPAFAGLMGGGTASPGPSGAAVTVPAPAPAASSKAPQAQQRARPSNAAPSSADPAGSKSPAGSTGPAGGAASGHVPLDADGNPADAVVDDATAAGPVAEPGPAPGAPSGDAGAGDPTSAGSSADPSGGAAPSVEPTGTEPAATNSASGGPSDGDATGTEPADAEPAGDAGVDVNTAGVMAAIQAPTGVVVVPVPGGLRVAWTHDGTGVDHYVATAYDQQGSVAGSCLGATAGTGTCEIRVGVAAGGSYTVKVVAYGGAGASDPSAPATSGVVVAGPPAPPTGVHATVTSATSVRVGWTGPATPAAGVDRYVVTAVQDASKTCATGDGATTWCPVTGLEPGTAYTFRVVAQGAGGDSAPSAASAPVVAGGPAAQSTDIPEPVNLVVTPGDQKLLVEWRAPWDPDHAVGGYTVHVEEEPGRDCVTTHPTCTIEGLANGTSYTVSVRSDGAVSGESGWVTATGTPSVAPGEPTAVTAEAKIEAITVSWIAGAPGTGVARFQALATAPGGDHGVCETVTGNSCTISGLKWGDTYSVTVMAIGRHGRNSAWSEPAKVAVPHEVTVPADLPAGIGHFGGSSGDEVAPGELFTVTGSGFAPHSTVKVAVYSTPIVLATTMTDGAGTFSAEVSVPEAVKGGPHTLVAAGVDTGGEPRFLTMAVTVAVEYEATAFGDAGGSVLAVTGDPVGRTAGAGAALVIAGMLLVGASRRFKH</sequence>
<feature type="domain" description="Fibronectin type-III" evidence="6">
    <location>
        <begin position="429"/>
        <end position="516"/>
    </location>
</feature>
<dbReference type="InterPro" id="IPR003961">
    <property type="entry name" value="FN3_dom"/>
</dbReference>
<keyword evidence="5" id="KW-0812">Transmembrane</keyword>
<organism evidence="7 8">
    <name type="scientific">Dactylosporangium maewongense</name>
    <dbReference type="NCBI Taxonomy" id="634393"/>
    <lineage>
        <taxon>Bacteria</taxon>
        <taxon>Bacillati</taxon>
        <taxon>Actinomycetota</taxon>
        <taxon>Actinomycetes</taxon>
        <taxon>Micromonosporales</taxon>
        <taxon>Micromonosporaceae</taxon>
        <taxon>Dactylosporangium</taxon>
    </lineage>
</organism>
<evidence type="ECO:0000256" key="5">
    <source>
        <dbReference type="SAM" id="Phobius"/>
    </source>
</evidence>
<reference evidence="7 8" key="1">
    <citation type="journal article" date="2019" name="Int. J. Syst. Evol. Microbiol.">
        <title>The Global Catalogue of Microorganisms (GCM) 10K type strain sequencing project: providing services to taxonomists for standard genome sequencing and annotation.</title>
        <authorList>
            <consortium name="The Broad Institute Genomics Platform"/>
            <consortium name="The Broad Institute Genome Sequencing Center for Infectious Disease"/>
            <person name="Wu L."/>
            <person name="Ma J."/>
        </authorList>
    </citation>
    <scope>NUCLEOTIDE SEQUENCE [LARGE SCALE GENOMIC DNA]</scope>
    <source>
        <strain evidence="7 8">JCM 15933</strain>
    </source>
</reference>
<name>A0ABN2AYW7_9ACTN</name>
<evidence type="ECO:0000256" key="2">
    <source>
        <dbReference type="ARBA" id="ARBA00023295"/>
    </source>
</evidence>
<evidence type="ECO:0000313" key="8">
    <source>
        <dbReference type="Proteomes" id="UP001501470"/>
    </source>
</evidence>
<dbReference type="PANTHER" id="PTHR13817:SF73">
    <property type="entry name" value="FIBRONECTIN TYPE-III DOMAIN-CONTAINING PROTEIN"/>
    <property type="match status" value="1"/>
</dbReference>
<dbReference type="InterPro" id="IPR036116">
    <property type="entry name" value="FN3_sf"/>
</dbReference>
<evidence type="ECO:0000256" key="1">
    <source>
        <dbReference type="ARBA" id="ARBA00022737"/>
    </source>
</evidence>
<keyword evidence="3" id="KW-0119">Carbohydrate metabolism</keyword>
<feature type="domain" description="Fibronectin type-III" evidence="6">
    <location>
        <begin position="517"/>
        <end position="609"/>
    </location>
</feature>
<feature type="region of interest" description="Disordered" evidence="4">
    <location>
        <begin position="65"/>
        <end position="222"/>
    </location>
</feature>
<dbReference type="PANTHER" id="PTHR13817">
    <property type="entry name" value="TITIN"/>
    <property type="match status" value="1"/>
</dbReference>
<dbReference type="EMBL" id="BAAAQD010000011">
    <property type="protein sequence ID" value="GAA1530494.1"/>
    <property type="molecule type" value="Genomic_DNA"/>
</dbReference>
<comment type="caution">
    <text evidence="7">The sequence shown here is derived from an EMBL/GenBank/DDBJ whole genome shotgun (WGS) entry which is preliminary data.</text>
</comment>
<dbReference type="Proteomes" id="UP001501470">
    <property type="component" value="Unassembled WGS sequence"/>
</dbReference>
<dbReference type="InterPro" id="IPR050964">
    <property type="entry name" value="Striated_Muscle_Regulatory"/>
</dbReference>